<dbReference type="FunFam" id="2.60.40.10:FF:000283">
    <property type="entry name" value="Immunoglobulin kappa constant"/>
    <property type="match status" value="1"/>
</dbReference>
<dbReference type="InterPro" id="IPR007110">
    <property type="entry name" value="Ig-like_dom"/>
</dbReference>
<dbReference type="SUPFAM" id="SSF48726">
    <property type="entry name" value="Immunoglobulin"/>
    <property type="match status" value="1"/>
</dbReference>
<evidence type="ECO:0000259" key="3">
    <source>
        <dbReference type="PROSITE" id="PS50835"/>
    </source>
</evidence>
<dbReference type="InterPro" id="IPR036179">
    <property type="entry name" value="Ig-like_dom_sf"/>
</dbReference>
<accession>A0A8C6AD18</accession>
<reference evidence="4" key="1">
    <citation type="submission" date="2025-08" db="UniProtKB">
        <authorList>
            <consortium name="Ensembl"/>
        </authorList>
    </citation>
    <scope>IDENTIFICATION</scope>
</reference>
<evidence type="ECO:0000313" key="5">
    <source>
        <dbReference type="Proteomes" id="UP000694407"/>
    </source>
</evidence>
<keyword evidence="2" id="KW-0393">Immunoglobulin domain</keyword>
<sequence length="126" mass="14159">MEGGFLHESVSWCWVFSGGTKVTLTLFPPSSEELQSNKATLVCLINDFYPGVVTLDWKRDGTKVTQDVQNTQPSKQTNNKYMASSYLTVTADKSKSHNSYTCQVTREWTRVCPLHSVPRSQTLIPP</sequence>
<feature type="domain" description="Ig-like" evidence="3">
    <location>
        <begin position="20"/>
        <end position="105"/>
    </location>
</feature>
<dbReference type="InterPro" id="IPR050160">
    <property type="entry name" value="MHC/Immunoglobulin"/>
</dbReference>
<evidence type="ECO:0000256" key="1">
    <source>
        <dbReference type="ARBA" id="ARBA00023157"/>
    </source>
</evidence>
<keyword evidence="5" id="KW-1185">Reference proteome</keyword>
<dbReference type="Pfam" id="PF07654">
    <property type="entry name" value="C1-set"/>
    <property type="match status" value="1"/>
</dbReference>
<proteinExistence type="predicted"/>
<dbReference type="GeneTree" id="ENSGT00940000153307"/>
<dbReference type="PANTHER" id="PTHR19944:SF98">
    <property type="entry name" value="IG-LIKE DOMAIN-CONTAINING PROTEIN"/>
    <property type="match status" value="1"/>
</dbReference>
<name>A0A8C6AD18_MARMA</name>
<dbReference type="CDD" id="cd07699">
    <property type="entry name" value="IgC1_L"/>
    <property type="match status" value="1"/>
</dbReference>
<protein>
    <recommendedName>
        <fullName evidence="3">Ig-like domain-containing protein</fullName>
    </recommendedName>
</protein>
<dbReference type="InterPro" id="IPR013783">
    <property type="entry name" value="Ig-like_fold"/>
</dbReference>
<keyword evidence="1" id="KW-1015">Disulfide bond</keyword>
<dbReference type="Ensembl" id="ENSMMMT00000031694.1">
    <property type="protein sequence ID" value="ENSMMMP00000028027.1"/>
    <property type="gene ID" value="ENSMMMG00000024427.1"/>
</dbReference>
<evidence type="ECO:0000313" key="4">
    <source>
        <dbReference type="Ensembl" id="ENSMMMP00000028027.1"/>
    </source>
</evidence>
<dbReference type="AlphaFoldDB" id="A0A8C6AD18"/>
<dbReference type="Gene3D" id="2.60.40.10">
    <property type="entry name" value="Immunoglobulins"/>
    <property type="match status" value="1"/>
</dbReference>
<dbReference type="SMART" id="SM00407">
    <property type="entry name" value="IGc1"/>
    <property type="match status" value="1"/>
</dbReference>
<dbReference type="InterPro" id="IPR003597">
    <property type="entry name" value="Ig_C1-set"/>
</dbReference>
<evidence type="ECO:0000256" key="2">
    <source>
        <dbReference type="ARBA" id="ARBA00023319"/>
    </source>
</evidence>
<organism evidence="4 5">
    <name type="scientific">Marmota marmota marmota</name>
    <name type="common">Alpine marmot</name>
    <dbReference type="NCBI Taxonomy" id="9994"/>
    <lineage>
        <taxon>Eukaryota</taxon>
        <taxon>Metazoa</taxon>
        <taxon>Chordata</taxon>
        <taxon>Craniata</taxon>
        <taxon>Vertebrata</taxon>
        <taxon>Euteleostomi</taxon>
        <taxon>Mammalia</taxon>
        <taxon>Eutheria</taxon>
        <taxon>Euarchontoglires</taxon>
        <taxon>Glires</taxon>
        <taxon>Rodentia</taxon>
        <taxon>Sciuromorpha</taxon>
        <taxon>Sciuridae</taxon>
        <taxon>Xerinae</taxon>
        <taxon>Marmotini</taxon>
        <taxon>Marmota</taxon>
    </lineage>
</organism>
<dbReference type="Proteomes" id="UP000694407">
    <property type="component" value="Unplaced"/>
</dbReference>
<reference evidence="4" key="2">
    <citation type="submission" date="2025-09" db="UniProtKB">
        <authorList>
            <consortium name="Ensembl"/>
        </authorList>
    </citation>
    <scope>IDENTIFICATION</scope>
</reference>
<dbReference type="PROSITE" id="PS50835">
    <property type="entry name" value="IG_LIKE"/>
    <property type="match status" value="1"/>
</dbReference>
<dbReference type="PANTHER" id="PTHR19944">
    <property type="entry name" value="MHC CLASS II-RELATED"/>
    <property type="match status" value="1"/>
</dbReference>